<accession>A0A4C1TWK8</accession>
<protein>
    <submittedName>
        <fullName evidence="1">Uncharacterized protein</fullName>
    </submittedName>
</protein>
<organism evidence="1 2">
    <name type="scientific">Eumeta variegata</name>
    <name type="common">Bagworm moth</name>
    <name type="synonym">Eumeta japonica</name>
    <dbReference type="NCBI Taxonomy" id="151549"/>
    <lineage>
        <taxon>Eukaryota</taxon>
        <taxon>Metazoa</taxon>
        <taxon>Ecdysozoa</taxon>
        <taxon>Arthropoda</taxon>
        <taxon>Hexapoda</taxon>
        <taxon>Insecta</taxon>
        <taxon>Pterygota</taxon>
        <taxon>Neoptera</taxon>
        <taxon>Endopterygota</taxon>
        <taxon>Lepidoptera</taxon>
        <taxon>Glossata</taxon>
        <taxon>Ditrysia</taxon>
        <taxon>Tineoidea</taxon>
        <taxon>Psychidae</taxon>
        <taxon>Oiketicinae</taxon>
        <taxon>Eumeta</taxon>
    </lineage>
</organism>
<gene>
    <name evidence="1" type="ORF">EVAR_16982_1</name>
</gene>
<dbReference type="Proteomes" id="UP000299102">
    <property type="component" value="Unassembled WGS sequence"/>
</dbReference>
<proteinExistence type="predicted"/>
<evidence type="ECO:0000313" key="2">
    <source>
        <dbReference type="Proteomes" id="UP000299102"/>
    </source>
</evidence>
<comment type="caution">
    <text evidence="1">The sequence shown here is derived from an EMBL/GenBank/DDBJ whole genome shotgun (WGS) entry which is preliminary data.</text>
</comment>
<name>A0A4C1TWK8_EUMVA</name>
<evidence type="ECO:0000313" key="1">
    <source>
        <dbReference type="EMBL" id="GBP18036.1"/>
    </source>
</evidence>
<keyword evidence="2" id="KW-1185">Reference proteome</keyword>
<dbReference type="AlphaFoldDB" id="A0A4C1TWK8"/>
<reference evidence="1 2" key="1">
    <citation type="journal article" date="2019" name="Commun. Biol.">
        <title>The bagworm genome reveals a unique fibroin gene that provides high tensile strength.</title>
        <authorList>
            <person name="Kono N."/>
            <person name="Nakamura H."/>
            <person name="Ohtoshi R."/>
            <person name="Tomita M."/>
            <person name="Numata K."/>
            <person name="Arakawa K."/>
        </authorList>
    </citation>
    <scope>NUCLEOTIDE SEQUENCE [LARGE SCALE GENOMIC DNA]</scope>
</reference>
<dbReference type="EMBL" id="BGZK01000092">
    <property type="protein sequence ID" value="GBP18036.1"/>
    <property type="molecule type" value="Genomic_DNA"/>
</dbReference>
<sequence>MRRALGARRMTIADALKSRACSCELTRPSNSTPLFGEPPARVLPQPQPAAGAVQAYTKLVFRARNARKLKLATQLY</sequence>